<name>A0A7R7EPI6_9FIRM</name>
<keyword evidence="1" id="KW-0472">Membrane</keyword>
<feature type="transmembrane region" description="Helical" evidence="1">
    <location>
        <begin position="36"/>
        <end position="56"/>
    </location>
</feature>
<dbReference type="Proteomes" id="UP000595897">
    <property type="component" value="Chromosome"/>
</dbReference>
<accession>A0A7R7EPI6</accession>
<organism evidence="2 3">
    <name type="scientific">Anaeromicropila herbilytica</name>
    <dbReference type="NCBI Taxonomy" id="2785025"/>
    <lineage>
        <taxon>Bacteria</taxon>
        <taxon>Bacillati</taxon>
        <taxon>Bacillota</taxon>
        <taxon>Clostridia</taxon>
        <taxon>Lachnospirales</taxon>
        <taxon>Lachnospiraceae</taxon>
        <taxon>Anaeromicropila</taxon>
    </lineage>
</organism>
<sequence>MVDNIAVGKIQPSIFIADIIGNETVNAHLPCPDRSLINAIRLIIILLSLYSTFYGVRALNPFFRTEIDF</sequence>
<protein>
    <submittedName>
        <fullName evidence="2">Uncharacterized protein</fullName>
    </submittedName>
</protein>
<evidence type="ECO:0000313" key="2">
    <source>
        <dbReference type="EMBL" id="BCN32345.1"/>
    </source>
</evidence>
<keyword evidence="1" id="KW-0812">Transmembrane</keyword>
<keyword evidence="3" id="KW-1185">Reference proteome</keyword>
<gene>
    <name evidence="2" type="ORF">bsdtb5_36400</name>
</gene>
<dbReference type="EMBL" id="AP024169">
    <property type="protein sequence ID" value="BCN32345.1"/>
    <property type="molecule type" value="Genomic_DNA"/>
</dbReference>
<keyword evidence="1" id="KW-1133">Transmembrane helix</keyword>
<dbReference type="AlphaFoldDB" id="A0A7R7EPI6"/>
<reference evidence="2 3" key="1">
    <citation type="submission" date="2020-11" db="EMBL/GenBank/DDBJ databases">
        <title>Draft genome sequencing of a Lachnospiraceae strain isolated from anoxic soil subjected to BSD treatment.</title>
        <authorList>
            <person name="Uek A."/>
            <person name="Tonouchi A."/>
        </authorList>
    </citation>
    <scope>NUCLEOTIDE SEQUENCE [LARGE SCALE GENOMIC DNA]</scope>
    <source>
        <strain evidence="2 3">TB5</strain>
    </source>
</reference>
<dbReference type="KEGG" id="ahb:bsdtb5_36400"/>
<evidence type="ECO:0000256" key="1">
    <source>
        <dbReference type="SAM" id="Phobius"/>
    </source>
</evidence>
<evidence type="ECO:0000313" key="3">
    <source>
        <dbReference type="Proteomes" id="UP000595897"/>
    </source>
</evidence>
<proteinExistence type="predicted"/>